<dbReference type="GeneID" id="301329093"/>
<dbReference type="EMBL" id="LELK01000004">
    <property type="protein sequence ID" value="KMM37061.1"/>
    <property type="molecule type" value="Genomic_DNA"/>
</dbReference>
<dbReference type="PROSITE" id="PS51197">
    <property type="entry name" value="HTH_RRF2_2"/>
    <property type="match status" value="1"/>
</dbReference>
<dbReference type="GO" id="GO:0003700">
    <property type="term" value="F:DNA-binding transcription factor activity"/>
    <property type="evidence" value="ECO:0007669"/>
    <property type="project" value="TreeGrafter"/>
</dbReference>
<dbReference type="SUPFAM" id="SSF46785">
    <property type="entry name" value="Winged helix' DNA-binding domain"/>
    <property type="match status" value="1"/>
</dbReference>
<protein>
    <submittedName>
        <fullName evidence="1 2">Transcriptional regulator</fullName>
    </submittedName>
</protein>
<evidence type="ECO:0000313" key="1">
    <source>
        <dbReference type="EMBL" id="KMM37061.1"/>
    </source>
</evidence>
<keyword evidence="3" id="KW-1185">Reference proteome</keyword>
<dbReference type="InterPro" id="IPR000944">
    <property type="entry name" value="Tscrpt_reg_Rrf2"/>
</dbReference>
<dbReference type="PANTHER" id="PTHR33221:SF15">
    <property type="entry name" value="HTH-TYPE TRANSCRIPTIONAL REGULATOR YWGB-RELATED"/>
    <property type="match status" value="1"/>
</dbReference>
<dbReference type="RefSeq" id="WP_048311837.1">
    <property type="nucleotide sequence ID" value="NZ_CP119526.1"/>
</dbReference>
<dbReference type="InterPro" id="IPR036390">
    <property type="entry name" value="WH_DNA-bd_sf"/>
</dbReference>
<comment type="caution">
    <text evidence="1">The sequence shown here is derived from an EMBL/GenBank/DDBJ whole genome shotgun (WGS) entry which is preliminary data.</text>
</comment>
<dbReference type="AlphaFoldDB" id="A0A0J6CLF2"/>
<dbReference type="PANTHER" id="PTHR33221">
    <property type="entry name" value="WINGED HELIX-TURN-HELIX TRANSCRIPTIONAL REGULATOR, RRF2 FAMILY"/>
    <property type="match status" value="1"/>
</dbReference>
<accession>A0A4U1M8A1</accession>
<dbReference type="InterPro" id="IPR036388">
    <property type="entry name" value="WH-like_DNA-bd_sf"/>
</dbReference>
<reference evidence="2 4" key="2">
    <citation type="submission" date="2019-04" db="EMBL/GenBank/DDBJ databases">
        <title>Genome sequence of Bacillus hwajinpoensis strain Y2.</title>
        <authorList>
            <person name="Fair J.L."/>
            <person name="Maclea K.S."/>
        </authorList>
    </citation>
    <scope>NUCLEOTIDE SEQUENCE [LARGE SCALE GENOMIC DNA]</scope>
    <source>
        <strain evidence="2 4">Y2</strain>
    </source>
</reference>
<proteinExistence type="predicted"/>
<dbReference type="Proteomes" id="UP000310541">
    <property type="component" value="Unassembled WGS sequence"/>
</dbReference>
<reference evidence="1" key="1">
    <citation type="submission" date="2015-06" db="EMBL/GenBank/DDBJ databases">
        <authorList>
            <person name="Liu B."/>
            <person name="Wang J."/>
            <person name="Zhu Y."/>
            <person name="Liu G."/>
            <person name="Chen Q."/>
            <person name="Zheng C."/>
            <person name="Che J."/>
            <person name="Ge C."/>
            <person name="Shi H."/>
            <person name="Pan Z."/>
            <person name="Liu X."/>
        </authorList>
    </citation>
    <scope>NUCLEOTIDE SEQUENCE [LARGE SCALE GENOMIC DNA]</scope>
    <source>
        <strain evidence="1">DSM 16346</strain>
    </source>
</reference>
<dbReference type="Pfam" id="PF02082">
    <property type="entry name" value="Rrf2"/>
    <property type="match status" value="1"/>
</dbReference>
<evidence type="ECO:0000313" key="4">
    <source>
        <dbReference type="Proteomes" id="UP000310541"/>
    </source>
</evidence>
<evidence type="ECO:0000313" key="2">
    <source>
        <dbReference type="EMBL" id="TKD66445.1"/>
    </source>
</evidence>
<accession>A0A0J6CLF2</accession>
<dbReference type="GO" id="GO:0005829">
    <property type="term" value="C:cytosol"/>
    <property type="evidence" value="ECO:0007669"/>
    <property type="project" value="TreeGrafter"/>
</dbReference>
<dbReference type="OrthoDB" id="3242805at2"/>
<gene>
    <name evidence="1" type="ORF">AB986_14310</name>
    <name evidence="2" type="ORF">FBF83_20085</name>
</gene>
<sequence>MNSDFTLAVHSLALLAIKPGQMATSDYLAGSASVHPVRMRKILSLLKKSDYIASKEGAGGGFTLACRVEDVTLDKIYNLTSVGALKPKCPDSNEYCLVGANLSSVLGDIFTDAENHLTAFLQQYTIRDIIQSLKQKQL</sequence>
<name>A0A0J6CLF2_9BACL</name>
<evidence type="ECO:0000313" key="3">
    <source>
        <dbReference type="Proteomes" id="UP000035996"/>
    </source>
</evidence>
<dbReference type="Proteomes" id="UP000035996">
    <property type="component" value="Unassembled WGS sequence"/>
</dbReference>
<dbReference type="STRING" id="157733.AB986_14310"/>
<organism evidence="1 3">
    <name type="scientific">Guptibacillus hwajinpoensis</name>
    <dbReference type="NCBI Taxonomy" id="208199"/>
    <lineage>
        <taxon>Bacteria</taxon>
        <taxon>Bacillati</taxon>
        <taxon>Bacillota</taxon>
        <taxon>Bacilli</taxon>
        <taxon>Bacillales</taxon>
        <taxon>Guptibacillaceae</taxon>
        <taxon>Guptibacillus</taxon>
    </lineage>
</organism>
<dbReference type="Gene3D" id="1.10.10.10">
    <property type="entry name" value="Winged helix-like DNA-binding domain superfamily/Winged helix DNA-binding domain"/>
    <property type="match status" value="1"/>
</dbReference>
<dbReference type="EMBL" id="SWFM01000012">
    <property type="protein sequence ID" value="TKD66445.1"/>
    <property type="molecule type" value="Genomic_DNA"/>
</dbReference>